<evidence type="ECO:0000256" key="3">
    <source>
        <dbReference type="ARBA" id="ARBA00022723"/>
    </source>
</evidence>
<evidence type="ECO:0000256" key="7">
    <source>
        <dbReference type="ARBA" id="ARBA00023014"/>
    </source>
</evidence>
<keyword evidence="2" id="KW-0004">4Fe-4S</keyword>
<comment type="caution">
    <text evidence="9">The sequence shown here is derived from an EMBL/GenBank/DDBJ whole genome shotgun (WGS) entry which is preliminary data.</text>
</comment>
<dbReference type="InterPro" id="IPR009051">
    <property type="entry name" value="Helical_ferredxn"/>
</dbReference>
<organism evidence="9 10">
    <name type="scientific">Lactococcus cremoris subsp. cremoris GE214</name>
    <dbReference type="NCBI Taxonomy" id="1415168"/>
    <lineage>
        <taxon>Bacteria</taxon>
        <taxon>Bacillati</taxon>
        <taxon>Bacillota</taxon>
        <taxon>Bacilli</taxon>
        <taxon>Lactobacillales</taxon>
        <taxon>Streptococcaceae</taxon>
        <taxon>Lactococcus</taxon>
        <taxon>Lactococcus cremoris subsp. cremoris</taxon>
    </lineage>
</organism>
<dbReference type="InterPro" id="IPR017900">
    <property type="entry name" value="4Fe4S_Fe_S_CS"/>
</dbReference>
<dbReference type="InterPro" id="IPR017896">
    <property type="entry name" value="4Fe4S_Fe-S-bd"/>
</dbReference>
<dbReference type="GO" id="GO:0046872">
    <property type="term" value="F:metal ion binding"/>
    <property type="evidence" value="ECO:0007669"/>
    <property type="project" value="UniProtKB-KW"/>
</dbReference>
<evidence type="ECO:0000256" key="5">
    <source>
        <dbReference type="ARBA" id="ARBA00022982"/>
    </source>
</evidence>
<dbReference type="PANTHER" id="PTHR47153:SF2">
    <property type="entry name" value="LACTATE UTILIZATION PROTEIN B"/>
    <property type="match status" value="1"/>
</dbReference>
<evidence type="ECO:0000256" key="1">
    <source>
        <dbReference type="ARBA" id="ARBA00022448"/>
    </source>
</evidence>
<dbReference type="RefSeq" id="WP_042748172.1">
    <property type="nucleotide sequence ID" value="NZ_AZSI01000027.1"/>
</dbReference>
<reference evidence="9 10" key="1">
    <citation type="submission" date="2014-06" db="EMBL/GenBank/DDBJ databases">
        <title>Draft genome sequence of the putrescine producing strain Lactococcus lactis subsp cremoris GE214.</title>
        <authorList>
            <person name="Ladero V."/>
            <person name="Linares D.M."/>
            <person name="del Rio B."/>
            <person name="Mayo B."/>
            <person name="Martin M.C."/>
            <person name="Fernandez M."/>
            <person name="Alvarez M.A."/>
        </authorList>
    </citation>
    <scope>NUCLEOTIDE SEQUENCE [LARGE SCALE GENOMIC DNA]</scope>
    <source>
        <strain evidence="9 10">GE214</strain>
    </source>
</reference>
<dbReference type="Gene3D" id="1.10.1060.10">
    <property type="entry name" value="Alpha-helical ferredoxin"/>
    <property type="match status" value="1"/>
</dbReference>
<evidence type="ECO:0000313" key="10">
    <source>
        <dbReference type="Proteomes" id="UP000028401"/>
    </source>
</evidence>
<evidence type="ECO:0000313" key="9">
    <source>
        <dbReference type="EMBL" id="KEY62659.1"/>
    </source>
</evidence>
<keyword evidence="5" id="KW-0249">Electron transport</keyword>
<dbReference type="GO" id="GO:0006089">
    <property type="term" value="P:lactate metabolic process"/>
    <property type="evidence" value="ECO:0007669"/>
    <property type="project" value="InterPro"/>
</dbReference>
<gene>
    <name evidence="9" type="ORF">U725_01167</name>
</gene>
<dbReference type="SUPFAM" id="SSF46548">
    <property type="entry name" value="alpha-helical ferredoxin"/>
    <property type="match status" value="1"/>
</dbReference>
<keyword evidence="4" id="KW-0677">Repeat</keyword>
<evidence type="ECO:0000256" key="6">
    <source>
        <dbReference type="ARBA" id="ARBA00023004"/>
    </source>
</evidence>
<dbReference type="SUPFAM" id="SSF100950">
    <property type="entry name" value="NagB/RpiA/CoA transferase-like"/>
    <property type="match status" value="1"/>
</dbReference>
<dbReference type="PATRIC" id="fig|1415168.3.peg.1247"/>
<evidence type="ECO:0000256" key="2">
    <source>
        <dbReference type="ARBA" id="ARBA00022485"/>
    </source>
</evidence>
<sequence>MGLSTSTKTFAERLEESKKDQFAKAAVAKAQDAQWDKRESARDELGNWQEWRNIAESIRQHTLKYLPHYLTEFSDNVAARGGHVFFAADAKEANDYVKRIVLEKNAKKIVKSKSMVTTEVDIDPMLVSLADDMDILETDLAEFILQVADWDEPSHIVFPALHKNRDQIREIFAKKLGYEGDNNPVNLARCARDTMRKLFLKSEVGITGCNFAIANTGDINLSTNEGNADLTISIPKTQIVLMGMERIVPSIKEAEILDNMLARSAVGQKLTTYVTFAGQQADDESDGPEDFHVVIVDNGRSNAIGTAFEAVLQCIRCGACLNVCPVYRQIGGHAYGSIYPGPIGSVLSPVLGGYEQYGDLPYASTLCGACTETCPVKIPLHELLIEHRKVMEDDLNMHHDGSFVNFKMNTIGRGTSSPALFGMAINMAHTGLNVLPKAKEVTVEGSIFEYGAVRKAPALAKGWTDVRDLPIAPPHKEQFRQWYKKHKAGK</sequence>
<dbReference type="Gene3D" id="3.40.50.10420">
    <property type="entry name" value="NagB/RpiA/CoA transferase-like"/>
    <property type="match status" value="1"/>
</dbReference>
<feature type="domain" description="4Fe-4S ferredoxin-type" evidence="8">
    <location>
        <begin position="304"/>
        <end position="335"/>
    </location>
</feature>
<dbReference type="NCBIfam" id="TIGR00273">
    <property type="entry name" value="LutB/LldF family L-lactate oxidation iron-sulfur protein"/>
    <property type="match status" value="1"/>
</dbReference>
<evidence type="ECO:0000259" key="8">
    <source>
        <dbReference type="PROSITE" id="PS51379"/>
    </source>
</evidence>
<dbReference type="Proteomes" id="UP000028401">
    <property type="component" value="Unassembled WGS sequence"/>
</dbReference>
<dbReference type="InterPro" id="IPR004452">
    <property type="entry name" value="LutB/LldF"/>
</dbReference>
<dbReference type="AlphaFoldDB" id="A0A084ABI0"/>
<dbReference type="InterPro" id="IPR037171">
    <property type="entry name" value="NagB/RpiA_transferase-like"/>
</dbReference>
<dbReference type="InterPro" id="IPR003741">
    <property type="entry name" value="LUD_dom"/>
</dbReference>
<dbReference type="PANTHER" id="PTHR47153">
    <property type="entry name" value="LACTATE UTILIZATION PROTEIN B"/>
    <property type="match status" value="1"/>
</dbReference>
<dbReference type="EMBL" id="AZSI01000027">
    <property type="protein sequence ID" value="KEY62659.1"/>
    <property type="molecule type" value="Genomic_DNA"/>
</dbReference>
<dbReference type="PROSITE" id="PS00198">
    <property type="entry name" value="4FE4S_FER_1"/>
    <property type="match status" value="1"/>
</dbReference>
<protein>
    <submittedName>
        <fullName evidence="9">Iron-binding oxidase subunit</fullName>
    </submittedName>
</protein>
<keyword evidence="1" id="KW-0813">Transport</keyword>
<keyword evidence="3" id="KW-0479">Metal-binding</keyword>
<evidence type="ECO:0000256" key="4">
    <source>
        <dbReference type="ARBA" id="ARBA00022737"/>
    </source>
</evidence>
<keyword evidence="7" id="KW-0411">Iron-sulfur</keyword>
<name>A0A084ABI0_LACLC</name>
<keyword evidence="6" id="KW-0408">Iron</keyword>
<dbReference type="InterPro" id="IPR024185">
    <property type="entry name" value="FTHF_cligase-like_sf"/>
</dbReference>
<dbReference type="Pfam" id="PF13183">
    <property type="entry name" value="Fer4_8"/>
    <property type="match status" value="1"/>
</dbReference>
<dbReference type="Pfam" id="PF02589">
    <property type="entry name" value="LUD_dom"/>
    <property type="match status" value="1"/>
</dbReference>
<dbReference type="GO" id="GO:0051539">
    <property type="term" value="F:4 iron, 4 sulfur cluster binding"/>
    <property type="evidence" value="ECO:0007669"/>
    <property type="project" value="UniProtKB-KW"/>
</dbReference>
<dbReference type="PROSITE" id="PS51379">
    <property type="entry name" value="4FE4S_FER_2"/>
    <property type="match status" value="1"/>
</dbReference>
<proteinExistence type="predicted"/>
<accession>A0A084ABI0</accession>